<dbReference type="Proteomes" id="UP001519362">
    <property type="component" value="Unassembled WGS sequence"/>
</dbReference>
<feature type="region of interest" description="Disordered" evidence="6">
    <location>
        <begin position="192"/>
        <end position="219"/>
    </location>
</feature>
<gene>
    <name evidence="7" type="ORF">JOF34_001174</name>
</gene>
<dbReference type="PANTHER" id="PTHR12544:SF29">
    <property type="entry name" value="GLUTAMINASE"/>
    <property type="match status" value="1"/>
</dbReference>
<dbReference type="Gene3D" id="3.40.710.10">
    <property type="entry name" value="DD-peptidase/beta-lactamase superfamily"/>
    <property type="match status" value="1"/>
</dbReference>
<reference evidence="7 8" key="1">
    <citation type="submission" date="2021-03" db="EMBL/GenBank/DDBJ databases">
        <title>Sequencing the genomes of 1000 actinobacteria strains.</title>
        <authorList>
            <person name="Klenk H.-P."/>
        </authorList>
    </citation>
    <scope>NUCLEOTIDE SEQUENCE [LARGE SCALE GENOMIC DNA]</scope>
    <source>
        <strain evidence="7 8">DSM 24221</strain>
    </source>
</reference>
<evidence type="ECO:0000256" key="1">
    <source>
        <dbReference type="ARBA" id="ARBA00011076"/>
    </source>
</evidence>
<name>A0ABS4ZH30_9MICO</name>
<protein>
    <recommendedName>
        <fullName evidence="3">glutaminase</fullName>
        <ecNumber evidence="3">3.5.1.2</ecNumber>
    </recommendedName>
</protein>
<evidence type="ECO:0000256" key="5">
    <source>
        <dbReference type="ARBA" id="ARBA00049534"/>
    </source>
</evidence>
<dbReference type="PANTHER" id="PTHR12544">
    <property type="entry name" value="GLUTAMINASE"/>
    <property type="match status" value="1"/>
</dbReference>
<comment type="caution">
    <text evidence="7">The sequence shown here is derived from an EMBL/GenBank/DDBJ whole genome shotgun (WGS) entry which is preliminary data.</text>
</comment>
<evidence type="ECO:0000313" key="8">
    <source>
        <dbReference type="Proteomes" id="UP001519362"/>
    </source>
</evidence>
<dbReference type="EMBL" id="JAGIOL010000001">
    <property type="protein sequence ID" value="MBP2436588.1"/>
    <property type="molecule type" value="Genomic_DNA"/>
</dbReference>
<evidence type="ECO:0000256" key="2">
    <source>
        <dbReference type="ARBA" id="ARBA00011881"/>
    </source>
</evidence>
<comment type="catalytic activity">
    <reaction evidence="5">
        <text>L-glutamine + H2O = L-glutamate + NH4(+)</text>
        <dbReference type="Rhea" id="RHEA:15889"/>
        <dbReference type="ChEBI" id="CHEBI:15377"/>
        <dbReference type="ChEBI" id="CHEBI:28938"/>
        <dbReference type="ChEBI" id="CHEBI:29985"/>
        <dbReference type="ChEBI" id="CHEBI:58359"/>
        <dbReference type="EC" id="3.5.1.2"/>
    </reaction>
</comment>
<dbReference type="InterPro" id="IPR012338">
    <property type="entry name" value="Beta-lactam/transpept-like"/>
</dbReference>
<proteinExistence type="inferred from homology"/>
<comment type="subunit">
    <text evidence="2">Homotetramer.</text>
</comment>
<dbReference type="Pfam" id="PF04960">
    <property type="entry name" value="Glutaminase"/>
    <property type="match status" value="1"/>
</dbReference>
<keyword evidence="4" id="KW-0378">Hydrolase</keyword>
<evidence type="ECO:0000256" key="6">
    <source>
        <dbReference type="SAM" id="MobiDB-lite"/>
    </source>
</evidence>
<keyword evidence="8" id="KW-1185">Reference proteome</keyword>
<evidence type="ECO:0000256" key="3">
    <source>
        <dbReference type="ARBA" id="ARBA00012918"/>
    </source>
</evidence>
<evidence type="ECO:0000313" key="7">
    <source>
        <dbReference type="EMBL" id="MBP2436588.1"/>
    </source>
</evidence>
<sequence length="228" mass="24683">MQTPMVDYVQYLLDSLGEDGGEVAAYIPELANANPDRLAIAIADHGLDHVLDYIDVEPSGDAFNEISLDPETGKPRNPIINAGAIGAHALVRGDDADARVGRILDLYSRLAGRTLSIAEDVFESELSEADRNMGLAYMLRNAGTLEGDPSDIVRGYTRQCSASVTVRDLARMADGRAARPACHGRVFAPSRPAWQQHPRSSPVRAYEPRPGLAPHDRNGILPFRVEAA</sequence>
<organism evidence="7 8">
    <name type="scientific">Microbacterium amylolyticum</name>
    <dbReference type="NCBI Taxonomy" id="936337"/>
    <lineage>
        <taxon>Bacteria</taxon>
        <taxon>Bacillati</taxon>
        <taxon>Actinomycetota</taxon>
        <taxon>Actinomycetes</taxon>
        <taxon>Micrococcales</taxon>
        <taxon>Microbacteriaceae</taxon>
        <taxon>Microbacterium</taxon>
    </lineage>
</organism>
<comment type="similarity">
    <text evidence="1">Belongs to the glutaminase family.</text>
</comment>
<accession>A0ABS4ZH30</accession>
<dbReference type="EC" id="3.5.1.2" evidence="3"/>
<evidence type="ECO:0000256" key="4">
    <source>
        <dbReference type="ARBA" id="ARBA00022801"/>
    </source>
</evidence>
<dbReference type="InterPro" id="IPR015868">
    <property type="entry name" value="Glutaminase"/>
</dbReference>
<dbReference type="SUPFAM" id="SSF56601">
    <property type="entry name" value="beta-lactamase/transpeptidase-like"/>
    <property type="match status" value="1"/>
</dbReference>